<evidence type="ECO:0000313" key="2">
    <source>
        <dbReference type="EMBL" id="TRZ17531.1"/>
    </source>
</evidence>
<feature type="non-terminal residue" evidence="2">
    <location>
        <position position="75"/>
    </location>
</feature>
<keyword evidence="3" id="KW-1185">Reference proteome</keyword>
<evidence type="ECO:0000256" key="1">
    <source>
        <dbReference type="SAM" id="MobiDB-lite"/>
    </source>
</evidence>
<feature type="region of interest" description="Disordered" evidence="1">
    <location>
        <begin position="47"/>
        <end position="75"/>
    </location>
</feature>
<feature type="non-terminal residue" evidence="2">
    <location>
        <position position="1"/>
    </location>
</feature>
<dbReference type="EMBL" id="SWJQ01000262">
    <property type="protein sequence ID" value="TRZ17531.1"/>
    <property type="molecule type" value="Genomic_DNA"/>
</dbReference>
<name>A0A8K1GGI6_9PASS</name>
<sequence length="75" mass="8649">LLNRRMISKTAWRERKEERQDRPVRISSTGLSGRIHLQLDWKPEILTGDPCRLSRGNPPRETADLGMDQSSHQGI</sequence>
<protein>
    <submittedName>
        <fullName evidence="2">Uncharacterized protein</fullName>
    </submittedName>
</protein>
<gene>
    <name evidence="2" type="ORF">HGM15179_009580</name>
</gene>
<feature type="compositionally biased region" description="Basic and acidic residues" evidence="1">
    <location>
        <begin position="11"/>
        <end position="24"/>
    </location>
</feature>
<dbReference type="Proteomes" id="UP000796761">
    <property type="component" value="Unassembled WGS sequence"/>
</dbReference>
<evidence type="ECO:0000313" key="3">
    <source>
        <dbReference type="Proteomes" id="UP000796761"/>
    </source>
</evidence>
<organism evidence="2 3">
    <name type="scientific">Zosterops borbonicus</name>
    <dbReference type="NCBI Taxonomy" id="364589"/>
    <lineage>
        <taxon>Eukaryota</taxon>
        <taxon>Metazoa</taxon>
        <taxon>Chordata</taxon>
        <taxon>Craniata</taxon>
        <taxon>Vertebrata</taxon>
        <taxon>Euteleostomi</taxon>
        <taxon>Archelosauria</taxon>
        <taxon>Archosauria</taxon>
        <taxon>Dinosauria</taxon>
        <taxon>Saurischia</taxon>
        <taxon>Theropoda</taxon>
        <taxon>Coelurosauria</taxon>
        <taxon>Aves</taxon>
        <taxon>Neognathae</taxon>
        <taxon>Neoaves</taxon>
        <taxon>Telluraves</taxon>
        <taxon>Australaves</taxon>
        <taxon>Passeriformes</taxon>
        <taxon>Sylvioidea</taxon>
        <taxon>Zosteropidae</taxon>
        <taxon>Zosterops</taxon>
    </lineage>
</organism>
<dbReference type="OrthoDB" id="1029639at2759"/>
<comment type="caution">
    <text evidence="2">The sequence shown here is derived from an EMBL/GenBank/DDBJ whole genome shotgun (WGS) entry which is preliminary data.</text>
</comment>
<accession>A0A8K1GGI6</accession>
<feature type="region of interest" description="Disordered" evidence="1">
    <location>
        <begin position="1"/>
        <end position="25"/>
    </location>
</feature>
<reference evidence="2" key="1">
    <citation type="submission" date="2019-04" db="EMBL/GenBank/DDBJ databases">
        <title>Genome assembly of Zosterops borbonicus 15179.</title>
        <authorList>
            <person name="Leroy T."/>
            <person name="Anselmetti Y."/>
            <person name="Tilak M.-K."/>
            <person name="Nabholz B."/>
        </authorList>
    </citation>
    <scope>NUCLEOTIDE SEQUENCE</scope>
    <source>
        <strain evidence="2">HGM_15179</strain>
        <tissue evidence="2">Muscle</tissue>
    </source>
</reference>
<proteinExistence type="predicted"/>
<dbReference type="AlphaFoldDB" id="A0A8K1GGI6"/>